<evidence type="ECO:0000256" key="1">
    <source>
        <dbReference type="ARBA" id="ARBA00004651"/>
    </source>
</evidence>
<feature type="transmembrane region" description="Helical" evidence="7">
    <location>
        <begin position="111"/>
        <end position="132"/>
    </location>
</feature>
<feature type="transmembrane region" description="Helical" evidence="7">
    <location>
        <begin position="166"/>
        <end position="186"/>
    </location>
</feature>
<feature type="transmembrane region" description="Helical" evidence="7">
    <location>
        <begin position="139"/>
        <end position="160"/>
    </location>
</feature>
<evidence type="ECO:0000313" key="8">
    <source>
        <dbReference type="EMBL" id="MEU1952574.1"/>
    </source>
</evidence>
<dbReference type="PANTHER" id="PTHR30106:SF1">
    <property type="entry name" value="UPF0324 MEMBRANE PROTEIN FN0533"/>
    <property type="match status" value="1"/>
</dbReference>
<reference evidence="8 9" key="1">
    <citation type="submission" date="2024-06" db="EMBL/GenBank/DDBJ databases">
        <title>The Natural Products Discovery Center: Release of the First 8490 Sequenced Strains for Exploring Actinobacteria Biosynthetic Diversity.</title>
        <authorList>
            <person name="Kalkreuter E."/>
            <person name="Kautsar S.A."/>
            <person name="Yang D."/>
            <person name="Bader C.D."/>
            <person name="Teijaro C.N."/>
            <person name="Fluegel L."/>
            <person name="Davis C.M."/>
            <person name="Simpson J.R."/>
            <person name="Lauterbach L."/>
            <person name="Steele A.D."/>
            <person name="Gui C."/>
            <person name="Meng S."/>
            <person name="Li G."/>
            <person name="Viehrig K."/>
            <person name="Ye F."/>
            <person name="Su P."/>
            <person name="Kiefer A.F."/>
            <person name="Nichols A."/>
            <person name="Cepeda A.J."/>
            <person name="Yan W."/>
            <person name="Fan B."/>
            <person name="Jiang Y."/>
            <person name="Adhikari A."/>
            <person name="Zheng C.-J."/>
            <person name="Schuster L."/>
            <person name="Cowan T.M."/>
            <person name="Smanski M.J."/>
            <person name="Chevrette M.G."/>
            <person name="De Carvalho L.P.S."/>
            <person name="Shen B."/>
        </authorList>
    </citation>
    <scope>NUCLEOTIDE SEQUENCE [LARGE SCALE GENOMIC DNA]</scope>
    <source>
        <strain evidence="8 9">NPDC019708</strain>
    </source>
</reference>
<keyword evidence="3" id="KW-1003">Cell membrane</keyword>
<organism evidence="8 9">
    <name type="scientific">Nocardia rhamnosiphila</name>
    <dbReference type="NCBI Taxonomy" id="426716"/>
    <lineage>
        <taxon>Bacteria</taxon>
        <taxon>Bacillati</taxon>
        <taxon>Actinomycetota</taxon>
        <taxon>Actinomycetes</taxon>
        <taxon>Mycobacteriales</taxon>
        <taxon>Nocardiaceae</taxon>
        <taxon>Nocardia</taxon>
    </lineage>
</organism>
<evidence type="ECO:0000256" key="3">
    <source>
        <dbReference type="ARBA" id="ARBA00022475"/>
    </source>
</evidence>
<gene>
    <name evidence="8" type="ORF">ABZ510_11985</name>
</gene>
<dbReference type="RefSeq" id="WP_030519506.1">
    <property type="nucleotide sequence ID" value="NZ_JBEYBD010000004.1"/>
</dbReference>
<evidence type="ECO:0000313" key="9">
    <source>
        <dbReference type="Proteomes" id="UP001550628"/>
    </source>
</evidence>
<evidence type="ECO:0000256" key="4">
    <source>
        <dbReference type="ARBA" id="ARBA00022692"/>
    </source>
</evidence>
<feature type="transmembrane region" description="Helical" evidence="7">
    <location>
        <begin position="326"/>
        <end position="345"/>
    </location>
</feature>
<comment type="subcellular location">
    <subcellularLocation>
        <location evidence="1">Cell membrane</location>
        <topology evidence="1">Multi-pass membrane protein</topology>
    </subcellularLocation>
</comment>
<dbReference type="InterPro" id="IPR018383">
    <property type="entry name" value="UPF0324_pro"/>
</dbReference>
<evidence type="ECO:0000256" key="7">
    <source>
        <dbReference type="SAM" id="Phobius"/>
    </source>
</evidence>
<name>A0ABV2WNW4_9NOCA</name>
<evidence type="ECO:0000256" key="6">
    <source>
        <dbReference type="ARBA" id="ARBA00023136"/>
    </source>
</evidence>
<feature type="transmembrane region" description="Helical" evidence="7">
    <location>
        <begin position="85"/>
        <end position="105"/>
    </location>
</feature>
<dbReference type="PANTHER" id="PTHR30106">
    <property type="entry name" value="INNER MEMBRANE PROTEIN YEIH-RELATED"/>
    <property type="match status" value="1"/>
</dbReference>
<feature type="transmembrane region" description="Helical" evidence="7">
    <location>
        <begin position="262"/>
        <end position="284"/>
    </location>
</feature>
<feature type="transmembrane region" description="Helical" evidence="7">
    <location>
        <begin position="296"/>
        <end position="314"/>
    </location>
</feature>
<evidence type="ECO:0000256" key="2">
    <source>
        <dbReference type="ARBA" id="ARBA00007977"/>
    </source>
</evidence>
<keyword evidence="4 7" id="KW-0812">Transmembrane</keyword>
<sequence>MRSSGIGGYRPAPTFSKVTGVNEVYRRFPGLMLAAALATVATALAVAVPLAGAPVLALACGTILGGRVARSDRFGPGLDWARQHLLGVAIVLMGLGLPLDAVLTVGRETAVVLLGTLGVAAVTAVVVGRLLALHRESTVLIAAGSAICGASAIAAATAVLKPDRERVAYALGTIFVFNIAAVLVYPPLGRLLGMSERAFGLWAGTAVNDTSSVLAAGIAFGPAAASFAVIVKLVRSLMIVPLCLGLHLSARRAAPSAPRAPLWRSVPLFVVLFVAASIVAGLGVLPAGWTDRLTGLSSWLVAAVLAAIGTSLTWRRLRAAGPRPLLFGAVLAVTLAASALVLQYATGWR</sequence>
<feature type="transmembrane region" description="Helical" evidence="7">
    <location>
        <begin position="31"/>
        <end position="64"/>
    </location>
</feature>
<protein>
    <submittedName>
        <fullName evidence="8">Sulfate exporter family transporter</fullName>
    </submittedName>
</protein>
<proteinExistence type="inferred from homology"/>
<dbReference type="EMBL" id="JBEYBF010000006">
    <property type="protein sequence ID" value="MEU1952574.1"/>
    <property type="molecule type" value="Genomic_DNA"/>
</dbReference>
<keyword evidence="6 7" id="KW-0472">Membrane</keyword>
<dbReference type="Proteomes" id="UP001550628">
    <property type="component" value="Unassembled WGS sequence"/>
</dbReference>
<accession>A0ABV2WNW4</accession>
<keyword evidence="5 7" id="KW-1133">Transmembrane helix</keyword>
<dbReference type="Pfam" id="PF03601">
    <property type="entry name" value="Cons_hypoth698"/>
    <property type="match status" value="1"/>
</dbReference>
<evidence type="ECO:0000256" key="5">
    <source>
        <dbReference type="ARBA" id="ARBA00022989"/>
    </source>
</evidence>
<dbReference type="GeneID" id="96242693"/>
<comment type="similarity">
    <text evidence="2">Belongs to the UPF0324 family.</text>
</comment>
<comment type="caution">
    <text evidence="8">The sequence shown here is derived from an EMBL/GenBank/DDBJ whole genome shotgun (WGS) entry which is preliminary data.</text>
</comment>
<keyword evidence="9" id="KW-1185">Reference proteome</keyword>